<evidence type="ECO:0000313" key="3">
    <source>
        <dbReference type="Proteomes" id="UP001597231"/>
    </source>
</evidence>
<name>A0ABW3U0B6_9BACL</name>
<dbReference type="InterPro" id="IPR024775">
    <property type="entry name" value="DinB-like"/>
</dbReference>
<dbReference type="Gene3D" id="1.20.120.450">
    <property type="entry name" value="dinb family like domain"/>
    <property type="match status" value="1"/>
</dbReference>
<dbReference type="InterPro" id="IPR034660">
    <property type="entry name" value="DinB/YfiT-like"/>
</dbReference>
<feature type="domain" description="DinB-like" evidence="1">
    <location>
        <begin position="9"/>
        <end position="153"/>
    </location>
</feature>
<dbReference type="SUPFAM" id="SSF109854">
    <property type="entry name" value="DinB/YfiT-like putative metalloenzymes"/>
    <property type="match status" value="1"/>
</dbReference>
<sequence length="176" mass="19928">MVFEGNNKVRRKIYQAIEGLTDDELNGKPKSGGWSPKQILEHLTLMETYIAAKILEELKNPESERASKKILLTGSRTAKVELPEPTKPTEQYMNAAEIKEGLHNSRIYLLDVYESCSEEALRNKSMVHPTIGPIPLIQWFPLIGIYEKCHLKQLRKTIDELKMNGTATITAGDFDS</sequence>
<organism evidence="2 3">
    <name type="scientific">Sporosarcina contaminans</name>
    <dbReference type="NCBI Taxonomy" id="633403"/>
    <lineage>
        <taxon>Bacteria</taxon>
        <taxon>Bacillati</taxon>
        <taxon>Bacillota</taxon>
        <taxon>Bacilli</taxon>
        <taxon>Bacillales</taxon>
        <taxon>Caryophanaceae</taxon>
        <taxon>Sporosarcina</taxon>
    </lineage>
</organism>
<gene>
    <name evidence="2" type="ORF">ACFQ38_10625</name>
</gene>
<accession>A0ABW3U0B6</accession>
<dbReference type="Pfam" id="PF12867">
    <property type="entry name" value="DinB_2"/>
    <property type="match status" value="1"/>
</dbReference>
<comment type="caution">
    <text evidence="2">The sequence shown here is derived from an EMBL/GenBank/DDBJ whole genome shotgun (WGS) entry which is preliminary data.</text>
</comment>
<dbReference type="RefSeq" id="WP_381480724.1">
    <property type="nucleotide sequence ID" value="NZ_JBHTLT010000047.1"/>
</dbReference>
<protein>
    <submittedName>
        <fullName evidence="2">DinB family protein</fullName>
    </submittedName>
</protein>
<dbReference type="EMBL" id="JBHTLT010000047">
    <property type="protein sequence ID" value="MFD1205553.1"/>
    <property type="molecule type" value="Genomic_DNA"/>
</dbReference>
<evidence type="ECO:0000313" key="2">
    <source>
        <dbReference type="EMBL" id="MFD1205553.1"/>
    </source>
</evidence>
<keyword evidence="3" id="KW-1185">Reference proteome</keyword>
<evidence type="ECO:0000259" key="1">
    <source>
        <dbReference type="Pfam" id="PF12867"/>
    </source>
</evidence>
<dbReference type="Proteomes" id="UP001597231">
    <property type="component" value="Unassembled WGS sequence"/>
</dbReference>
<reference evidence="3" key="1">
    <citation type="journal article" date="2019" name="Int. J. Syst. Evol. Microbiol.">
        <title>The Global Catalogue of Microorganisms (GCM) 10K type strain sequencing project: providing services to taxonomists for standard genome sequencing and annotation.</title>
        <authorList>
            <consortium name="The Broad Institute Genomics Platform"/>
            <consortium name="The Broad Institute Genome Sequencing Center for Infectious Disease"/>
            <person name="Wu L."/>
            <person name="Ma J."/>
        </authorList>
    </citation>
    <scope>NUCLEOTIDE SEQUENCE [LARGE SCALE GENOMIC DNA]</scope>
    <source>
        <strain evidence="3">CCUG 53915</strain>
    </source>
</reference>
<proteinExistence type="predicted"/>